<proteinExistence type="predicted"/>
<protein>
    <submittedName>
        <fullName evidence="1">Aspartate kinase</fullName>
    </submittedName>
</protein>
<keyword evidence="1" id="KW-0808">Transferase</keyword>
<accession>A0AB36TF43</accession>
<dbReference type="Gene3D" id="3.30.70.260">
    <property type="match status" value="2"/>
</dbReference>
<reference evidence="1 2" key="1">
    <citation type="submission" date="2017-09" db="EMBL/GenBank/DDBJ databases">
        <title>Evaluation of Pacific Biosciences Sequencing Technology to Finishing C. thermocellum Genome Sequences.</title>
        <authorList>
            <person name="Brown S."/>
        </authorList>
    </citation>
    <scope>NUCLEOTIDE SEQUENCE [LARGE SCALE GENOMIC DNA]</scope>
    <source>
        <strain evidence="1 2">AD2</strain>
    </source>
</reference>
<dbReference type="RefSeq" id="WP_003518661.1">
    <property type="nucleotide sequence ID" value="NZ_CP013828.1"/>
</dbReference>
<dbReference type="InterPro" id="IPR045865">
    <property type="entry name" value="ACT-like_dom_sf"/>
</dbReference>
<name>A0AB36TF43_ACETH</name>
<keyword evidence="1" id="KW-0418">Kinase</keyword>
<dbReference type="Proteomes" id="UP000223596">
    <property type="component" value="Unassembled WGS sequence"/>
</dbReference>
<dbReference type="EMBL" id="PDBW01000001">
    <property type="protein sequence ID" value="PFH02532.1"/>
    <property type="molecule type" value="Genomic_DNA"/>
</dbReference>
<organism evidence="1 2">
    <name type="scientific">Acetivibrio thermocellus AD2</name>
    <dbReference type="NCBI Taxonomy" id="1138384"/>
    <lineage>
        <taxon>Bacteria</taxon>
        <taxon>Bacillati</taxon>
        <taxon>Bacillota</taxon>
        <taxon>Clostridia</taxon>
        <taxon>Eubacteriales</taxon>
        <taxon>Oscillospiraceae</taxon>
        <taxon>Acetivibrio</taxon>
    </lineage>
</organism>
<evidence type="ECO:0000313" key="1">
    <source>
        <dbReference type="EMBL" id="PFH02532.1"/>
    </source>
</evidence>
<gene>
    <name evidence="1" type="ORF">M972_111311</name>
</gene>
<dbReference type="GO" id="GO:0016301">
    <property type="term" value="F:kinase activity"/>
    <property type="evidence" value="ECO:0007669"/>
    <property type="project" value="UniProtKB-KW"/>
</dbReference>
<dbReference type="SUPFAM" id="SSF55021">
    <property type="entry name" value="ACT-like"/>
    <property type="match status" value="2"/>
</dbReference>
<evidence type="ECO:0000313" key="2">
    <source>
        <dbReference type="Proteomes" id="UP000223596"/>
    </source>
</evidence>
<sequence length="152" mass="17154">MSQKVDANIDMSYDTALVTIRNVPNDIRLVSDIFTSIADENINIQMITKTPPNRGYVNILFCLPSEDLFTALAAINRCKDRAKDLLIEVDAYNTKVSLYRREKKNFRNLVAELFRGFADEGIDIKFATSSESEISCLICEYDSDRAASLIKA</sequence>
<dbReference type="AlphaFoldDB" id="A0AB36TF43"/>
<comment type="caution">
    <text evidence="1">The sequence shown here is derived from an EMBL/GenBank/DDBJ whole genome shotgun (WGS) entry which is preliminary data.</text>
</comment>
<dbReference type="CDD" id="cd04891">
    <property type="entry name" value="ACT_AK-LysC-DapG-like_1"/>
    <property type="match status" value="1"/>
</dbReference>
<dbReference type="GeneID" id="35803678"/>